<organism evidence="1 2">
    <name type="scientific">Roseospira goensis</name>
    <dbReference type="NCBI Taxonomy" id="391922"/>
    <lineage>
        <taxon>Bacteria</taxon>
        <taxon>Pseudomonadati</taxon>
        <taxon>Pseudomonadota</taxon>
        <taxon>Alphaproteobacteria</taxon>
        <taxon>Rhodospirillales</taxon>
        <taxon>Rhodospirillaceae</taxon>
        <taxon>Roseospira</taxon>
    </lineage>
</organism>
<protein>
    <submittedName>
        <fullName evidence="1">Uncharacterized protein</fullName>
    </submittedName>
</protein>
<reference evidence="1 2" key="1">
    <citation type="submission" date="2020-08" db="EMBL/GenBank/DDBJ databases">
        <title>Genome sequencing of Purple Non-Sulfur Bacteria from various extreme environments.</title>
        <authorList>
            <person name="Mayer M."/>
        </authorList>
    </citation>
    <scope>NUCLEOTIDE SEQUENCE [LARGE SCALE GENOMIC DNA]</scope>
    <source>
        <strain evidence="1 2">JA135</strain>
    </source>
</reference>
<dbReference type="RefSeq" id="WP_184431015.1">
    <property type="nucleotide sequence ID" value="NZ_JACIGI010000002.1"/>
</dbReference>
<gene>
    <name evidence="1" type="ORF">GGD88_000236</name>
</gene>
<evidence type="ECO:0000313" key="1">
    <source>
        <dbReference type="EMBL" id="MBB4284529.1"/>
    </source>
</evidence>
<sequence length="74" mass="8188">MTHANKIEISMSEYQSLLDIKRKAEAAGFLSDFSNTLARTIEQRLAHFRQPLFPNPTTGRTASSVHGVLKALAC</sequence>
<dbReference type="AlphaFoldDB" id="A0A7W6RXR0"/>
<accession>A0A7W6RXR0</accession>
<name>A0A7W6RXR0_9PROT</name>
<dbReference type="EMBL" id="JACIGI010000002">
    <property type="protein sequence ID" value="MBB4284529.1"/>
    <property type="molecule type" value="Genomic_DNA"/>
</dbReference>
<comment type="caution">
    <text evidence="1">The sequence shown here is derived from an EMBL/GenBank/DDBJ whole genome shotgun (WGS) entry which is preliminary data.</text>
</comment>
<proteinExistence type="predicted"/>
<evidence type="ECO:0000313" key="2">
    <source>
        <dbReference type="Proteomes" id="UP000555728"/>
    </source>
</evidence>
<keyword evidence="2" id="KW-1185">Reference proteome</keyword>
<dbReference type="Proteomes" id="UP000555728">
    <property type="component" value="Unassembled WGS sequence"/>
</dbReference>